<comment type="caution">
    <text evidence="3">The sequence shown here is derived from an EMBL/GenBank/DDBJ whole genome shotgun (WGS) entry which is preliminary data.</text>
</comment>
<dbReference type="Pfam" id="PF11716">
    <property type="entry name" value="MDMPI_N"/>
    <property type="match status" value="1"/>
</dbReference>
<dbReference type="GeneID" id="96791964"/>
<dbReference type="RefSeq" id="WP_073793340.1">
    <property type="nucleotide sequence ID" value="NZ_CP108638.1"/>
</dbReference>
<proteinExistence type="predicted"/>
<protein>
    <recommendedName>
        <fullName evidence="5">Mycothiol-dependent maleylpyruvate isomerase metal-binding domain-containing protein</fullName>
    </recommendedName>
</protein>
<dbReference type="GO" id="GO:0046872">
    <property type="term" value="F:metal ion binding"/>
    <property type="evidence" value="ECO:0007669"/>
    <property type="project" value="InterPro"/>
</dbReference>
<dbReference type="InterPro" id="IPR010872">
    <property type="entry name" value="MDMPI_C-term_domain"/>
</dbReference>
<reference evidence="3 4" key="1">
    <citation type="submission" date="2015-06" db="EMBL/GenBank/DDBJ databases">
        <title>Cloning and characterization of the uncialamcin biosynthetic gene cluster.</title>
        <authorList>
            <person name="Yan X."/>
            <person name="Huang T."/>
            <person name="Ge H."/>
            <person name="Shen B."/>
        </authorList>
    </citation>
    <scope>NUCLEOTIDE SEQUENCE [LARGE SCALE GENOMIC DNA]</scope>
    <source>
        <strain evidence="3 4">DCA2648</strain>
    </source>
</reference>
<sequence>MISSSDEQNLDVPATGLGYVRHREEIVREIDRLRLVLASGADLTRQVPTCPDWTLDDLVRHTGGAVRWATHLVRERAQENIPEETVPGAAGPAGSTVEALDAWLAQTAAELADALGGAGPDTPVWTWGWERTAGFWARRMTHELVVHRADATLAAGLPFEVRPEVAADALDEWLEIVHFIQRSEQAERAPELSGSGRSLLLRATDAPDGLDAHWLITFEDDGFRWRRGSGSATVELSGPLTDVLLAFYRRRPLDDGRVTVTGDRALLDLWLDVATFG</sequence>
<dbReference type="SUPFAM" id="SSF109854">
    <property type="entry name" value="DinB/YfiT-like putative metalloenzymes"/>
    <property type="match status" value="1"/>
</dbReference>
<dbReference type="InterPro" id="IPR017517">
    <property type="entry name" value="Maleyloyr_isom"/>
</dbReference>
<evidence type="ECO:0008006" key="5">
    <source>
        <dbReference type="Google" id="ProtNLM"/>
    </source>
</evidence>
<dbReference type="InterPro" id="IPR034660">
    <property type="entry name" value="DinB/YfiT-like"/>
</dbReference>
<accession>A0A1Q4V1E4</accession>
<evidence type="ECO:0000313" key="3">
    <source>
        <dbReference type="EMBL" id="OKH91658.1"/>
    </source>
</evidence>
<dbReference type="Gene3D" id="1.20.120.450">
    <property type="entry name" value="dinb family like domain"/>
    <property type="match status" value="1"/>
</dbReference>
<dbReference type="NCBIfam" id="TIGR03083">
    <property type="entry name" value="maleylpyruvate isomerase family mycothiol-dependent enzyme"/>
    <property type="match status" value="1"/>
</dbReference>
<name>A0A1Q4V1E4_9ACTN</name>
<dbReference type="EMBL" id="LFBV01000009">
    <property type="protein sequence ID" value="OKH91658.1"/>
    <property type="molecule type" value="Genomic_DNA"/>
</dbReference>
<dbReference type="InterPro" id="IPR024344">
    <property type="entry name" value="MDMPI_metal-binding"/>
</dbReference>
<organism evidence="3 4">
    <name type="scientific">Streptomyces uncialis</name>
    <dbReference type="NCBI Taxonomy" id="1048205"/>
    <lineage>
        <taxon>Bacteria</taxon>
        <taxon>Bacillati</taxon>
        <taxon>Actinomycetota</taxon>
        <taxon>Actinomycetes</taxon>
        <taxon>Kitasatosporales</taxon>
        <taxon>Streptomycetaceae</taxon>
        <taxon>Streptomyces</taxon>
    </lineage>
</organism>
<dbReference type="PANTHER" id="PTHR40758:SF1">
    <property type="entry name" value="CONSERVED PROTEIN"/>
    <property type="match status" value="1"/>
</dbReference>
<dbReference type="AlphaFoldDB" id="A0A1Q4V1E4"/>
<dbReference type="GO" id="GO:0005886">
    <property type="term" value="C:plasma membrane"/>
    <property type="evidence" value="ECO:0007669"/>
    <property type="project" value="TreeGrafter"/>
</dbReference>
<keyword evidence="4" id="KW-1185">Reference proteome</keyword>
<feature type="domain" description="Mycothiol-dependent maleylpyruvate isomerase metal-binding" evidence="2">
    <location>
        <begin position="25"/>
        <end position="151"/>
    </location>
</feature>
<dbReference type="PANTHER" id="PTHR40758">
    <property type="entry name" value="CONSERVED PROTEIN"/>
    <property type="match status" value="1"/>
</dbReference>
<dbReference type="STRING" id="1048205.AB852_29420"/>
<dbReference type="Pfam" id="PF07398">
    <property type="entry name" value="MDMPI_C"/>
    <property type="match status" value="1"/>
</dbReference>
<evidence type="ECO:0000259" key="1">
    <source>
        <dbReference type="Pfam" id="PF07398"/>
    </source>
</evidence>
<evidence type="ECO:0000313" key="4">
    <source>
        <dbReference type="Proteomes" id="UP000186455"/>
    </source>
</evidence>
<dbReference type="Proteomes" id="UP000186455">
    <property type="component" value="Unassembled WGS sequence"/>
</dbReference>
<gene>
    <name evidence="3" type="ORF">AB852_29420</name>
</gene>
<feature type="domain" description="MDMPI C-terminal" evidence="1">
    <location>
        <begin position="164"/>
        <end position="268"/>
    </location>
</feature>
<evidence type="ECO:0000259" key="2">
    <source>
        <dbReference type="Pfam" id="PF11716"/>
    </source>
</evidence>